<dbReference type="RefSeq" id="WP_118266283.1">
    <property type="nucleotide sequence ID" value="NZ_CP031968.1"/>
</dbReference>
<gene>
    <name evidence="1" type="ORF">D1345_00380</name>
</gene>
<name>A0AAD0W668_9NEIS</name>
<accession>A0AAD0W668</accession>
<keyword evidence="2" id="KW-1185">Reference proteome</keyword>
<sequence>MPLLSVLSLLAKPPPPKEAAHSSAARPAASRLIKTVKHLQGLRAENTALSAIDPVLIHLARCCEHYDDIAEELRQCSEALSALLLMLRHTENAQLRGKALWALLEPLQQRLQQAMERLEAVTS</sequence>
<reference evidence="1 2" key="1">
    <citation type="submission" date="2018-08" db="EMBL/GenBank/DDBJ databases">
        <title>Complete genome sequence of JP2-74.</title>
        <authorList>
            <person name="Wu L."/>
        </authorList>
    </citation>
    <scope>NUCLEOTIDE SEQUENCE [LARGE SCALE GENOMIC DNA]</scope>
    <source>
        <strain evidence="1 2">JP2-74</strain>
    </source>
</reference>
<evidence type="ECO:0000313" key="1">
    <source>
        <dbReference type="EMBL" id="AXT44754.1"/>
    </source>
</evidence>
<dbReference type="KEGG" id="crz:D1345_00380"/>
<protein>
    <recommendedName>
        <fullName evidence="3">DUF1484 domain-containing protein</fullName>
    </recommendedName>
</protein>
<proteinExistence type="predicted"/>
<organism evidence="1 2">
    <name type="scientific">Chromobacterium rhizoryzae</name>
    <dbReference type="NCBI Taxonomy" id="1778675"/>
    <lineage>
        <taxon>Bacteria</taxon>
        <taxon>Pseudomonadati</taxon>
        <taxon>Pseudomonadota</taxon>
        <taxon>Betaproteobacteria</taxon>
        <taxon>Neisseriales</taxon>
        <taxon>Chromobacteriaceae</taxon>
        <taxon>Chromobacterium</taxon>
    </lineage>
</organism>
<evidence type="ECO:0000313" key="2">
    <source>
        <dbReference type="Proteomes" id="UP000259465"/>
    </source>
</evidence>
<dbReference type="AlphaFoldDB" id="A0AAD0W668"/>
<evidence type="ECO:0008006" key="3">
    <source>
        <dbReference type="Google" id="ProtNLM"/>
    </source>
</evidence>
<dbReference type="EMBL" id="CP031968">
    <property type="protein sequence ID" value="AXT44754.1"/>
    <property type="molecule type" value="Genomic_DNA"/>
</dbReference>
<dbReference type="Proteomes" id="UP000259465">
    <property type="component" value="Chromosome"/>
</dbReference>